<dbReference type="CDD" id="cd01425">
    <property type="entry name" value="RPS2"/>
    <property type="match status" value="1"/>
</dbReference>
<keyword evidence="6" id="KW-1185">Reference proteome</keyword>
<dbReference type="InterPro" id="IPR005706">
    <property type="entry name" value="Ribosomal_uS2_bac/mit/plastid"/>
</dbReference>
<dbReference type="Proteomes" id="UP001360560">
    <property type="component" value="Unassembled WGS sequence"/>
</dbReference>
<keyword evidence="3" id="KW-0687">Ribonucleoprotein</keyword>
<evidence type="ECO:0000313" key="6">
    <source>
        <dbReference type="Proteomes" id="UP001360560"/>
    </source>
</evidence>
<dbReference type="RefSeq" id="XP_064849809.1">
    <property type="nucleotide sequence ID" value="XM_064993737.1"/>
</dbReference>
<evidence type="ECO:0000256" key="4">
    <source>
        <dbReference type="SAM" id="MobiDB-lite"/>
    </source>
</evidence>
<dbReference type="GO" id="GO:0003735">
    <property type="term" value="F:structural constituent of ribosome"/>
    <property type="evidence" value="ECO:0007669"/>
    <property type="project" value="InterPro"/>
</dbReference>
<feature type="region of interest" description="Disordered" evidence="4">
    <location>
        <begin position="1"/>
        <end position="30"/>
    </location>
</feature>
<dbReference type="NCBIfam" id="TIGR01011">
    <property type="entry name" value="rpsB_bact"/>
    <property type="match status" value="1"/>
</dbReference>
<dbReference type="InterPro" id="IPR018130">
    <property type="entry name" value="Ribosomal_uS2_CS"/>
</dbReference>
<reference evidence="5 6" key="1">
    <citation type="journal article" date="2023" name="Elife">
        <title>Identification of key yeast species and microbe-microbe interactions impacting larval growth of Drosophila in the wild.</title>
        <authorList>
            <person name="Mure A."/>
            <person name="Sugiura Y."/>
            <person name="Maeda R."/>
            <person name="Honda K."/>
            <person name="Sakurai N."/>
            <person name="Takahashi Y."/>
            <person name="Watada M."/>
            <person name="Katoh T."/>
            <person name="Gotoh A."/>
            <person name="Gotoh Y."/>
            <person name="Taniguchi I."/>
            <person name="Nakamura K."/>
            <person name="Hayashi T."/>
            <person name="Katayama T."/>
            <person name="Uemura T."/>
            <person name="Hattori Y."/>
        </authorList>
    </citation>
    <scope>NUCLEOTIDE SEQUENCE [LARGE SCALE GENOMIC DNA]</scope>
    <source>
        <strain evidence="5 6">SC-9</strain>
    </source>
</reference>
<dbReference type="AlphaFoldDB" id="A0AAV5QDP9"/>
<dbReference type="Gene3D" id="3.40.50.10490">
    <property type="entry name" value="Glucose-6-phosphate isomerase like protein, domain 1"/>
    <property type="match status" value="1"/>
</dbReference>
<dbReference type="PRINTS" id="PR00395">
    <property type="entry name" value="RIBOSOMALS2"/>
</dbReference>
<dbReference type="PANTHER" id="PTHR12534:SF0">
    <property type="entry name" value="SMALL RIBOSOMAL SUBUNIT PROTEIN US2M"/>
    <property type="match status" value="1"/>
</dbReference>
<comment type="similarity">
    <text evidence="1">Belongs to the universal ribosomal protein uS2 family.</text>
</comment>
<evidence type="ECO:0000256" key="1">
    <source>
        <dbReference type="ARBA" id="ARBA00006242"/>
    </source>
</evidence>
<dbReference type="SUPFAM" id="SSF52313">
    <property type="entry name" value="Ribosomal protein S2"/>
    <property type="match status" value="1"/>
</dbReference>
<dbReference type="InterPro" id="IPR023591">
    <property type="entry name" value="Ribosomal_uS2_flav_dom_sf"/>
</dbReference>
<dbReference type="FunFam" id="3.40.50.10490:FF:000055">
    <property type="entry name" value="Mitochondrial ribosomal protein"/>
    <property type="match status" value="1"/>
</dbReference>
<comment type="caution">
    <text evidence="5">The sequence shown here is derived from an EMBL/GenBank/DDBJ whole genome shotgun (WGS) entry which is preliminary data.</text>
</comment>
<sequence length="461" mass="51303">MYLLRNSLKTPTRSLAVRASGSPLQGSKRSFIKPSLARFNEVKEASKVGLQEPIAETKADATAAAPKKTPEPQQESVKEPVQEETTTAISDSNEIAFLRKINDESIQFMQEISQLSETRSNEIVSQIQQQQKEAKANDDKLNKLNVELEKFFEDYIGTSEKFTGNYGDAGAAGMGEQYNPYPYLKKSARNDPYTEQELYIRRVHHSKTSGALGSKTQDTYRPFADLAHPVNYKELTIEKLMASGAHLGHSTALFRASTQPYIYGEYRGIHIIDLEKTLSHLKRASKVIEGIAEKGGVILFLGTREGQQRAVESAARRCKGYYVSHKWIPGTITNSTEISKNWTRREVDLKDEATGRELTEHENSTNIKPDLIVFLNPTENRTALKEAADARVPTVGIIDTDSEPSLVTYPIPANDDSVRAINLICGVLGKAAQIGRERRIARVNEYIESLQHVSTKDTASA</sequence>
<evidence type="ECO:0000256" key="3">
    <source>
        <dbReference type="ARBA" id="ARBA00023274"/>
    </source>
</evidence>
<dbReference type="InterPro" id="IPR001865">
    <property type="entry name" value="Ribosomal_uS2"/>
</dbReference>
<accession>A0AAV5QDP9</accession>
<dbReference type="GO" id="GO:0006412">
    <property type="term" value="P:translation"/>
    <property type="evidence" value="ECO:0007669"/>
    <property type="project" value="InterPro"/>
</dbReference>
<keyword evidence="2 5" id="KW-0689">Ribosomal protein</keyword>
<dbReference type="GO" id="GO:0005763">
    <property type="term" value="C:mitochondrial small ribosomal subunit"/>
    <property type="evidence" value="ECO:0007669"/>
    <property type="project" value="TreeGrafter"/>
</dbReference>
<dbReference type="PANTHER" id="PTHR12534">
    <property type="entry name" value="30S RIBOSOMAL PROTEIN S2 PROKARYOTIC AND ORGANELLAR"/>
    <property type="match status" value="1"/>
</dbReference>
<dbReference type="HAMAP" id="MF_00291_B">
    <property type="entry name" value="Ribosomal_uS2_B"/>
    <property type="match status" value="1"/>
</dbReference>
<protein>
    <submittedName>
        <fullName evidence="5">Mitochondrial 37S ribosomal protein</fullName>
    </submittedName>
</protein>
<gene>
    <name evidence="5" type="ORF">DASC09_001340</name>
</gene>
<dbReference type="GeneID" id="90070788"/>
<dbReference type="EMBL" id="BTFZ01000001">
    <property type="protein sequence ID" value="GMM32809.1"/>
    <property type="molecule type" value="Genomic_DNA"/>
</dbReference>
<evidence type="ECO:0000256" key="2">
    <source>
        <dbReference type="ARBA" id="ARBA00022980"/>
    </source>
</evidence>
<dbReference type="PROSITE" id="PS00962">
    <property type="entry name" value="RIBOSOMAL_S2_1"/>
    <property type="match status" value="1"/>
</dbReference>
<dbReference type="Pfam" id="PF00318">
    <property type="entry name" value="Ribosomal_S2"/>
    <property type="match status" value="1"/>
</dbReference>
<feature type="region of interest" description="Disordered" evidence="4">
    <location>
        <begin position="54"/>
        <end position="87"/>
    </location>
</feature>
<evidence type="ECO:0000313" key="5">
    <source>
        <dbReference type="EMBL" id="GMM32809.1"/>
    </source>
</evidence>
<name>A0AAV5QDP9_9ASCO</name>
<proteinExistence type="inferred from homology"/>
<organism evidence="5 6">
    <name type="scientific">Saccharomycopsis crataegensis</name>
    <dbReference type="NCBI Taxonomy" id="43959"/>
    <lineage>
        <taxon>Eukaryota</taxon>
        <taxon>Fungi</taxon>
        <taxon>Dikarya</taxon>
        <taxon>Ascomycota</taxon>
        <taxon>Saccharomycotina</taxon>
        <taxon>Saccharomycetes</taxon>
        <taxon>Saccharomycopsidaceae</taxon>
        <taxon>Saccharomycopsis</taxon>
    </lineage>
</organism>